<proteinExistence type="predicted"/>
<organism evidence="1 2">
    <name type="scientific">Aquirufa regiilacus</name>
    <dbReference type="NCBI Taxonomy" id="3024868"/>
    <lineage>
        <taxon>Bacteria</taxon>
        <taxon>Pseudomonadati</taxon>
        <taxon>Bacteroidota</taxon>
        <taxon>Cytophagia</taxon>
        <taxon>Cytophagales</taxon>
        <taxon>Flectobacillaceae</taxon>
        <taxon>Aquirufa</taxon>
    </lineage>
</organism>
<keyword evidence="2" id="KW-1185">Reference proteome</keyword>
<sequence length="523" mass="59575">MQINTKGATIVDEPKIPAKFTLFDRGKGQLNQLTDKPTFVFWAGIEYRGSSSQGDWYFLPGLVKKPYGFEIWADSLSMTAVKLPIAQFGAESDWVLNASYNDRTFLRDVLAQQLASQFGLQHSKTRYVEVILNDAYQGIYVLMEKIKQGGNRLDIADLTPTDNAGDTVTGGYLVKIDKTSGAVSRNWNSAYVSGKGTEKSFFQIEYPKSENITTQQFTYIKNYVNTFEKSLQEEQPLKATTTYRSMMDMPSFVNYFLLNELSRNVDGYRLSTYFHKDKDSKGGKLTMGPAWDYNLSFGNADYYDGYLPQGWVYNKLELTEGTPDYFQTPFWWGKLMKDSVFVNSVKRRWSSLRKTTLTPQAIFKFMDSTTVALKDPMQRNFGRFPLYGKKVWPNYYVGNNANEELFWMENWISARITWLDAAIARLDATLILGNESEVSIRAFPNPASQLIQLEFPLQQNGNLNLEIFDLLGRSVLKKALGSQVKGPQLIPMDISALAPSRYVIAILQDDAILYRFPIVKSLD</sequence>
<dbReference type="Proteomes" id="UP001249959">
    <property type="component" value="Unassembled WGS sequence"/>
</dbReference>
<keyword evidence="1" id="KW-0418">Kinase</keyword>
<keyword evidence="1" id="KW-0808">Transferase</keyword>
<dbReference type="EMBL" id="JAVNWW010000001">
    <property type="protein sequence ID" value="MDU0807722.1"/>
    <property type="molecule type" value="Genomic_DNA"/>
</dbReference>
<accession>A0ABU3TPD4</accession>
<gene>
    <name evidence="1" type="ORF">PQG45_01590</name>
</gene>
<dbReference type="RefSeq" id="WP_316070178.1">
    <property type="nucleotide sequence ID" value="NZ_JAVNWW010000001.1"/>
</dbReference>
<reference evidence="1 2" key="1">
    <citation type="submission" date="2023-09" db="EMBL/GenBank/DDBJ databases">
        <title>Aquirufa genomes.</title>
        <authorList>
            <person name="Pitt A."/>
        </authorList>
    </citation>
    <scope>NUCLEOTIDE SEQUENCE [LARGE SCALE GENOMIC DNA]</scope>
    <source>
        <strain evidence="1 2">LEOWEIH-7C</strain>
    </source>
</reference>
<dbReference type="GO" id="GO:0016301">
    <property type="term" value="F:kinase activity"/>
    <property type="evidence" value="ECO:0007669"/>
    <property type="project" value="UniProtKB-KW"/>
</dbReference>
<protein>
    <submittedName>
        <fullName evidence="1">CotH kinase family protein</fullName>
    </submittedName>
</protein>
<comment type="caution">
    <text evidence="1">The sequence shown here is derived from an EMBL/GenBank/DDBJ whole genome shotgun (WGS) entry which is preliminary data.</text>
</comment>
<evidence type="ECO:0000313" key="1">
    <source>
        <dbReference type="EMBL" id="MDU0807722.1"/>
    </source>
</evidence>
<name>A0ABU3TPD4_9BACT</name>
<dbReference type="Pfam" id="PF08757">
    <property type="entry name" value="CotH"/>
    <property type="match status" value="1"/>
</dbReference>
<dbReference type="InterPro" id="IPR014867">
    <property type="entry name" value="Spore_coat_CotH_CotH2/3/7"/>
</dbReference>
<evidence type="ECO:0000313" key="2">
    <source>
        <dbReference type="Proteomes" id="UP001249959"/>
    </source>
</evidence>